<dbReference type="AlphaFoldDB" id="A0A5P1E5I0"/>
<protein>
    <submittedName>
        <fullName evidence="2">Uncharacterized protein</fullName>
    </submittedName>
</protein>
<sequence>MSSCSLWCSVWSQGTRRPTKIVYSDIVHFHPPGLDLPTFEYILRQWDKKKMKFIFTNTKVRKETECSFNLKWVMSHTWFSNEGDLVDHNQDKKNRIWSRFFNKSEGDSSTAPLLGGPTKRNVEQLLLKLCPSSVLGVPRYLFKYVDSIEKANNTAWGTYIFSETYDAIEKAMPQNINEEIKQPNEVVEKIELPQQVIYWKSIVIMNQKLHRDNENKFKDQIAADRVKISFLFVKVATLSAQVRRVREELSEARSRSLTVYKNKRMSSLNMNPASDSHAPSLSSSAPANTSSPSLSSSAPANASSPSPATPSSDNTDNASRENVETTNPIHEKRRRKKTSKVEDEVREVEITLPEC</sequence>
<gene>
    <name evidence="2" type="ORF">A4U43_C10F12230</name>
</gene>
<evidence type="ECO:0000256" key="1">
    <source>
        <dbReference type="SAM" id="MobiDB-lite"/>
    </source>
</evidence>
<dbReference type="Gramene" id="ONK56737">
    <property type="protein sequence ID" value="ONK56737"/>
    <property type="gene ID" value="A4U43_C10F12230"/>
</dbReference>
<accession>A0A5P1E5I0</accession>
<dbReference type="Proteomes" id="UP000243459">
    <property type="component" value="Chromosome 10"/>
</dbReference>
<feature type="compositionally biased region" description="Low complexity" evidence="1">
    <location>
        <begin position="272"/>
        <end position="313"/>
    </location>
</feature>
<organism evidence="2 3">
    <name type="scientific">Asparagus officinalis</name>
    <name type="common">Garden asparagus</name>
    <dbReference type="NCBI Taxonomy" id="4686"/>
    <lineage>
        <taxon>Eukaryota</taxon>
        <taxon>Viridiplantae</taxon>
        <taxon>Streptophyta</taxon>
        <taxon>Embryophyta</taxon>
        <taxon>Tracheophyta</taxon>
        <taxon>Spermatophyta</taxon>
        <taxon>Magnoliopsida</taxon>
        <taxon>Liliopsida</taxon>
        <taxon>Asparagales</taxon>
        <taxon>Asparagaceae</taxon>
        <taxon>Asparagoideae</taxon>
        <taxon>Asparagus</taxon>
    </lineage>
</organism>
<feature type="region of interest" description="Disordered" evidence="1">
    <location>
        <begin position="263"/>
        <end position="355"/>
    </location>
</feature>
<evidence type="ECO:0000313" key="2">
    <source>
        <dbReference type="EMBL" id="ONK56737.1"/>
    </source>
</evidence>
<proteinExistence type="predicted"/>
<keyword evidence="3" id="KW-1185">Reference proteome</keyword>
<feature type="compositionally biased region" description="Basic and acidic residues" evidence="1">
    <location>
        <begin position="339"/>
        <end position="349"/>
    </location>
</feature>
<evidence type="ECO:0000313" key="3">
    <source>
        <dbReference type="Proteomes" id="UP000243459"/>
    </source>
</evidence>
<reference evidence="3" key="1">
    <citation type="journal article" date="2017" name="Nat. Commun.">
        <title>The asparagus genome sheds light on the origin and evolution of a young Y chromosome.</title>
        <authorList>
            <person name="Harkess A."/>
            <person name="Zhou J."/>
            <person name="Xu C."/>
            <person name="Bowers J.E."/>
            <person name="Van der Hulst R."/>
            <person name="Ayyampalayam S."/>
            <person name="Mercati F."/>
            <person name="Riccardi P."/>
            <person name="McKain M.R."/>
            <person name="Kakrana A."/>
            <person name="Tang H."/>
            <person name="Ray J."/>
            <person name="Groenendijk J."/>
            <person name="Arikit S."/>
            <person name="Mathioni S.M."/>
            <person name="Nakano M."/>
            <person name="Shan H."/>
            <person name="Telgmann-Rauber A."/>
            <person name="Kanno A."/>
            <person name="Yue Z."/>
            <person name="Chen H."/>
            <person name="Li W."/>
            <person name="Chen Y."/>
            <person name="Xu X."/>
            <person name="Zhang Y."/>
            <person name="Luo S."/>
            <person name="Chen H."/>
            <person name="Gao J."/>
            <person name="Mao Z."/>
            <person name="Pires J.C."/>
            <person name="Luo M."/>
            <person name="Kudrna D."/>
            <person name="Wing R.A."/>
            <person name="Meyers B.C."/>
            <person name="Yi K."/>
            <person name="Kong H."/>
            <person name="Lavrijsen P."/>
            <person name="Sunseri F."/>
            <person name="Falavigna A."/>
            <person name="Ye Y."/>
            <person name="Leebens-Mack J.H."/>
            <person name="Chen G."/>
        </authorList>
    </citation>
    <scope>NUCLEOTIDE SEQUENCE [LARGE SCALE GENOMIC DNA]</scope>
    <source>
        <strain evidence="3">cv. DH0086</strain>
    </source>
</reference>
<name>A0A5P1E5I0_ASPOF</name>
<dbReference type="EMBL" id="CM007390">
    <property type="protein sequence ID" value="ONK56737.1"/>
    <property type="molecule type" value="Genomic_DNA"/>
</dbReference>